<dbReference type="RefSeq" id="WP_200310646.1">
    <property type="nucleotide sequence ID" value="NZ_JAENIM010000027.1"/>
</dbReference>
<evidence type="ECO:0000256" key="1">
    <source>
        <dbReference type="ARBA" id="ARBA00022737"/>
    </source>
</evidence>
<sequence length="3000" mass="343822">MNKKLFVRLSSSLLFASLSIAQAEEAADQPAEVVEINAKAAKYHKVLSKRPNSGHVFDRFCDAWLDTHSNQQLEAYLIEAANDKSPASQLLLAYFYQRQGEDHKALEVLKKSLVDHPENQAIRIQQAKTLAKLLAFDAAVAELDIAAKTAEHDDKLEILQLRGKFLARCGRYEEAQQTWTEILKTDASDEELVENILEAQIAEGLFEQALATSDIQLKQTRDAYQKVLHTLRRGDIYQRSGDVQKAIDTYTSTLDSVGEGSWLEREILAQLHEIFRRDDDFESLVTLYEKLTSEHPQRVGIKKAHTQLLSQLERHDEAETLLREILKITPGDRSNREELIEILLNAEKFDDALVEIKSLIKLHPEDAQLWLTLARVQQQAGQKAELEASLQEYIKLNDSSENAYLTAAELLRQYKLPESADKLLVDAIAKFPASLECRDTHARLLLSMDRRDEAITIWSEMIESGTRDTVMRQTQTLRTAGEAKLSYELLQKRADEFNTDINFATYVTNQALSQKDYESATTWANTVLTLSSHIDEMRQAVLLNCKVAMRAQDLTERIDQLKQLENPSIAQHWLLSQLYELDGETEASLAEVQKIHQQDEITGILAETDLYENREDYTNAAKSLETILEKPNGKRPIYLRRLVTLYRQLDEREKALAHIETWKQLAPGEQGPWLLEADLHMHRVGWEKSIVVLQRASQKFSDDNHAILMKLAEIYQRDSQYAQAQRIYWNMYERSEEMDDRLKLVQDIAKVAEEQGRMDDLIATFQEKRSGNRKSVEPLLALAAIYQFNEDYEERRKAMLEAAQLKPNDVKILHSIAQLEEREGDIDRAENTLQRAIKIDKSESSKQKLAELYLKNEEGEKGLAILQELHGVQSADARELEKATLAIANSNEIEAALTFIDDALLRFPNDYRLSFLKAQLLYYESDYDDTIEQLLGTLQINEEIENATAIQEEEYWKRWLGDHTNPITATDNTNFDWRAYHIMPNKQNRRGRIFDGQLPGHLFEKNGLSVGAILSCIARLDDSEKASWISKLEQQGFKEVEFRSLIAYRYLANSLENDELQKFLELNPEHTGAMVKWLQKQDSSFEYGKRIQNAAEIDIKKCFEYYKIVSIDDKHKDDLKSFEHEWRWMQLYYSDDKDSLEKWQQTLQEHQDHINNEVKEDKKVTQLAPPYHLMNKDVQEDIRDLLITEILKDFAHEENYQHLANWHDELLLLGHCAQPGREKLLADYMVQTTKVYQHFLANRKSNQYYPWKYQIMTGYREALIALPAYPPKSGSKVPPHLWILADEKLLADNVSNIGGKKPTLLSELEIEFPAEVEIEPQLQLLLASSQGNEELEQKIIAEIEQNHQWELGDIMLLVGYYAKQEQYDKAMQLLQKARYQPLKSDQRKKIDGNMVALGLTMIDDGEYEGGAELIEAKRAALRLRKSRFEQSDDKKQLITLLDHFGLHREADQFAAKNQQQQNNYSSAQTMNYEQEFIDAVRDGKEDKIKRLANKRFKALIRGSIKHSTMKDRKAFRELVKENQLEEHLTKSITAGESSSKRKQADDAIGLFILAKNDEAYQKMSSLVRTGSKDHELLANWLFLIKDEDIELAGEIVHKRLQFSSYWQLAQLLDLLLRASSEGDTHHQFFRLLTIYKNYFDSTDGKNNQGQRELVYAYENLNRQLFYNSRKWQYDLLSPLADDYIEKLEKCKNDEEREINLQYQSVLIDLLLATMKQPVLAEASFNALHAMHANTGTLDQLNREVALPALLNHFKALKNADSVASNSYLRGKAQSLMQLPLAFLIDEAQENGGPIVSSDELSQIKKVNAKAAAFIGQLDGLLNAEASELEAMLQTIISNKDNKKIAGLSGIMLKICAEKSHLSPAVNDYLVRSDRANVKSKYDGDYSSLLQNLASYFPLLADHLSESELESWLNQLAHSLAMCQTDLAAYLRSDNSSYSQGQVSHYERKAAFLKLMAKLNEDTSGYYNFSILRVLHDTGQPLEYSVRKISSSFNTDSIKTADDLVEDIVLHQITNLSTAKYLAIAQEKDEKTNPLESYIVKLRKKIRRNDKGEGIQVKDLLAAAEGKSAETQFIVRALCLTEFDNHEKKQAALLSMLENHADIFAQMDSVVGLWAYHFLIRDGLGLSGNDTLEIPASYSDKAKKVIHQLVELGKTEAKDKIAQMLLYNKVDDDDELKGHISDLQKYTNQLAESDRDLLTKTAGHLLKLSRDYQNAREKDNYYHPLLGSHHNNKYTNDMRELVSSYPARQAGDRLKYLHDILQTDPLKGNKLSFSDTAAAAAEVKTIYTVIFDQNKTDDERLDQLAQLIADYSALPAELQSTMILSMVRTFLYDTKGSFDFQLKTIAKLKELAKESDSAVNTAITAAVLCKNIEFMPANWGQDAVEYVKQTYQLLDSPEEKFILTHNLASDGGEIFNHAQIAQLAIASVVDSLAGFDYGDQFYAYESLHNILLNYRPSEKDERYAQLYKQLKKELRLQRKSSSVRSNYRNSKSYYSLQQSLLALALASGDENLVNEAIKSHTGYYRNNPYVTMLLLRHGQAEEAHKLWSINSKKELVLDVLKSPIGLYDAQLEAGLDGFVALKPNDKQRQLLRDLVSLRGDSIDQAQQPKQDDKQRRVKLAENLLDSSHYNADEACKLISNMFYAYEFEKTSKELDGDLYDALQPAIPQLMEKLLVQVKYDFNEKWKDDYFTVIALYFKKLAEDENLEQISKDLRAMNAAAKANNNRPCITPLYAAAAQLQTGVYDAILSDDKEKLADYQKLLEPFARTVLSSRSYSVYRNYSLPSTLYLLCYLFSDQPSAYTAFRDEMEKHKNSKTKYLRGFYQLMPLAHASYNGHKLLAEENRELHVKIFKKLIDGVSDDLFEIHYMSVNGYTGLNFYLTKKLLPKESLLELYDYGHSVDKNPNGDAMINKAKVYKDFGEHKKAEACFREGVKLAEAAGDNEQLGSHMYFVAESMYYQKRYQEAVDYARAIPEDLWNQFMKDSLYKNTESWLQEAKGANN</sequence>
<evidence type="ECO:0008006" key="7">
    <source>
        <dbReference type="Google" id="ProtNLM"/>
    </source>
</evidence>
<keyword evidence="4" id="KW-0732">Signal</keyword>
<feature type="signal peptide" evidence="4">
    <location>
        <begin position="1"/>
        <end position="23"/>
    </location>
</feature>
<keyword evidence="2 3" id="KW-0802">TPR repeat</keyword>
<reference evidence="5" key="1">
    <citation type="submission" date="2021-01" db="EMBL/GenBank/DDBJ databases">
        <title>Modified the classification status of verrucomicrobia.</title>
        <authorList>
            <person name="Feng X."/>
        </authorList>
    </citation>
    <scope>NUCLEOTIDE SEQUENCE</scope>
    <source>
        <strain evidence="5">_KCTC 22039</strain>
    </source>
</reference>
<dbReference type="PANTHER" id="PTHR44227:SF3">
    <property type="entry name" value="PROTEIN O-MANNOSYL-TRANSFERASE TMTC4"/>
    <property type="match status" value="1"/>
</dbReference>
<feature type="chain" id="PRO_5035235640" description="Tetratricopeptide repeat-containing protein" evidence="4">
    <location>
        <begin position="24"/>
        <end position="3000"/>
    </location>
</feature>
<comment type="caution">
    <text evidence="5">The sequence shown here is derived from an EMBL/GenBank/DDBJ whole genome shotgun (WGS) entry which is preliminary data.</text>
</comment>
<evidence type="ECO:0000256" key="2">
    <source>
        <dbReference type="ARBA" id="ARBA00022803"/>
    </source>
</evidence>
<dbReference type="SMART" id="SM00028">
    <property type="entry name" value="TPR"/>
    <property type="match status" value="9"/>
</dbReference>
<keyword evidence="6" id="KW-1185">Reference proteome</keyword>
<gene>
    <name evidence="5" type="ORF">JIN82_05510</name>
</gene>
<name>A0A8J7MDH2_9BACT</name>
<accession>A0A8J7MDH2</accession>
<dbReference type="PANTHER" id="PTHR44227">
    <property type="match status" value="1"/>
</dbReference>
<protein>
    <recommendedName>
        <fullName evidence="7">Tetratricopeptide repeat-containing protein</fullName>
    </recommendedName>
</protein>
<dbReference type="InterPro" id="IPR011990">
    <property type="entry name" value="TPR-like_helical_dom_sf"/>
</dbReference>
<evidence type="ECO:0000313" key="5">
    <source>
        <dbReference type="EMBL" id="MBK1790612.1"/>
    </source>
</evidence>
<feature type="repeat" description="TPR" evidence="3">
    <location>
        <begin position="810"/>
        <end position="843"/>
    </location>
</feature>
<dbReference type="GO" id="GO:0030968">
    <property type="term" value="P:endoplasmic reticulum unfolded protein response"/>
    <property type="evidence" value="ECO:0007669"/>
    <property type="project" value="TreeGrafter"/>
</dbReference>
<dbReference type="SUPFAM" id="SSF48452">
    <property type="entry name" value="TPR-like"/>
    <property type="match status" value="5"/>
</dbReference>
<dbReference type="Gene3D" id="1.25.40.10">
    <property type="entry name" value="Tetratricopeptide repeat domain"/>
    <property type="match status" value="5"/>
</dbReference>
<dbReference type="Proteomes" id="UP000624703">
    <property type="component" value="Unassembled WGS sequence"/>
</dbReference>
<dbReference type="InterPro" id="IPR052346">
    <property type="entry name" value="O-mannosyl-transferase_TMTC"/>
</dbReference>
<dbReference type="GO" id="GO:0000030">
    <property type="term" value="F:mannosyltransferase activity"/>
    <property type="evidence" value="ECO:0007669"/>
    <property type="project" value="TreeGrafter"/>
</dbReference>
<proteinExistence type="predicted"/>
<dbReference type="Pfam" id="PF13181">
    <property type="entry name" value="TPR_8"/>
    <property type="match status" value="2"/>
</dbReference>
<dbReference type="PROSITE" id="PS50005">
    <property type="entry name" value="TPR"/>
    <property type="match status" value="1"/>
</dbReference>
<evidence type="ECO:0000256" key="3">
    <source>
        <dbReference type="PROSITE-ProRule" id="PRU00339"/>
    </source>
</evidence>
<evidence type="ECO:0000313" key="6">
    <source>
        <dbReference type="Proteomes" id="UP000624703"/>
    </source>
</evidence>
<keyword evidence="1" id="KW-0677">Repeat</keyword>
<dbReference type="GO" id="GO:0035269">
    <property type="term" value="P:protein O-linked glycosylation via mannose"/>
    <property type="evidence" value="ECO:0007669"/>
    <property type="project" value="TreeGrafter"/>
</dbReference>
<dbReference type="EMBL" id="JAENIM010000027">
    <property type="protein sequence ID" value="MBK1790612.1"/>
    <property type="molecule type" value="Genomic_DNA"/>
</dbReference>
<organism evidence="5 6">
    <name type="scientific">Persicirhabdus sediminis</name>
    <dbReference type="NCBI Taxonomy" id="454144"/>
    <lineage>
        <taxon>Bacteria</taxon>
        <taxon>Pseudomonadati</taxon>
        <taxon>Verrucomicrobiota</taxon>
        <taxon>Verrucomicrobiia</taxon>
        <taxon>Verrucomicrobiales</taxon>
        <taxon>Verrucomicrobiaceae</taxon>
        <taxon>Persicirhabdus</taxon>
    </lineage>
</organism>
<dbReference type="InterPro" id="IPR019734">
    <property type="entry name" value="TPR_rpt"/>
</dbReference>
<evidence type="ECO:0000256" key="4">
    <source>
        <dbReference type="SAM" id="SignalP"/>
    </source>
</evidence>